<dbReference type="EMBL" id="HBUF01621310">
    <property type="protein sequence ID" value="CAG6781041.1"/>
    <property type="molecule type" value="Transcribed_RNA"/>
</dbReference>
<organism evidence="1">
    <name type="scientific">Cacopsylla melanoneura</name>
    <dbReference type="NCBI Taxonomy" id="428564"/>
    <lineage>
        <taxon>Eukaryota</taxon>
        <taxon>Metazoa</taxon>
        <taxon>Ecdysozoa</taxon>
        <taxon>Arthropoda</taxon>
        <taxon>Hexapoda</taxon>
        <taxon>Insecta</taxon>
        <taxon>Pterygota</taxon>
        <taxon>Neoptera</taxon>
        <taxon>Paraneoptera</taxon>
        <taxon>Hemiptera</taxon>
        <taxon>Sternorrhyncha</taxon>
        <taxon>Psylloidea</taxon>
        <taxon>Psyllidae</taxon>
        <taxon>Psyllinae</taxon>
        <taxon>Cacopsylla</taxon>
    </lineage>
</organism>
<protein>
    <submittedName>
        <fullName evidence="1">Uncharacterized protein</fullName>
    </submittedName>
</protein>
<proteinExistence type="predicted"/>
<accession>A0A8D9BGH5</accession>
<evidence type="ECO:0000313" key="1">
    <source>
        <dbReference type="EMBL" id="CAG6781041.1"/>
    </source>
</evidence>
<reference evidence="1" key="1">
    <citation type="submission" date="2021-05" db="EMBL/GenBank/DDBJ databases">
        <authorList>
            <person name="Alioto T."/>
            <person name="Alioto T."/>
            <person name="Gomez Garrido J."/>
        </authorList>
    </citation>
    <scope>NUCLEOTIDE SEQUENCE</scope>
</reference>
<name>A0A8D9BGH5_9HEMI</name>
<dbReference type="AlphaFoldDB" id="A0A8D9BGH5"/>
<sequence>MQDSFQKTISNAKCKFTFCILRFAHLCLNFLDTSMYYYLIVGSNNFILSRYLVLPPISTLQRFFSYSSSYHSSTTLHIAFEFVFKIYSFIWSNGYLTFSVKQQLFPTSVPTVKDLSIFHNKQVFFSPRDTYLYHIRFT</sequence>